<proteinExistence type="predicted"/>
<reference evidence="1 3" key="1">
    <citation type="submission" date="2008-03" db="EMBL/GenBank/DDBJ databases">
        <title>Annotation of Ixodes scapularis.</title>
        <authorList>
            <consortium name="Ixodes scapularis Genome Project Consortium"/>
            <person name="Caler E."/>
            <person name="Hannick L.I."/>
            <person name="Bidwell S."/>
            <person name="Joardar V."/>
            <person name="Thiagarajan M."/>
            <person name="Amedeo P."/>
            <person name="Galinsky K.J."/>
            <person name="Schobel S."/>
            <person name="Inman J."/>
            <person name="Hostetler J."/>
            <person name="Miller J."/>
            <person name="Hammond M."/>
            <person name="Megy K."/>
            <person name="Lawson D."/>
            <person name="Kodira C."/>
            <person name="Sutton G."/>
            <person name="Meyer J."/>
            <person name="Hill C.A."/>
            <person name="Birren B."/>
            <person name="Nene V."/>
            <person name="Collins F."/>
            <person name="Alarcon-Chaidez F."/>
            <person name="Wikel S."/>
            <person name="Strausberg R."/>
        </authorList>
    </citation>
    <scope>NUCLEOTIDE SEQUENCE [LARGE SCALE GENOMIC DNA]</scope>
    <source>
        <strain evidence="3">Wikel</strain>
        <strain evidence="1">Wikel colony</strain>
    </source>
</reference>
<name>B7QFR2_IXOSC</name>
<dbReference type="EMBL" id="DS926639">
    <property type="protein sequence ID" value="EEC17684.1"/>
    <property type="molecule type" value="Genomic_DNA"/>
</dbReference>
<evidence type="ECO:0000313" key="2">
    <source>
        <dbReference type="EnsemblMetazoa" id="ISCW011965-PA"/>
    </source>
</evidence>
<keyword evidence="3" id="KW-1185">Reference proteome</keyword>
<sequence>MNHGAGQVIDGILKRCRGNPDRLGSKDVLQQLKTRMETGLRDVGVAQCQDCIRLCRISWLKSEMWANGSPSLDPARCGAMARISLETPSWYRDL</sequence>
<dbReference type="PaxDb" id="6945-B7QFR2"/>
<gene>
    <name evidence="1" type="ORF">IscW_ISCW011965</name>
</gene>
<reference evidence="2" key="2">
    <citation type="submission" date="2020-05" db="UniProtKB">
        <authorList>
            <consortium name="EnsemblMetazoa"/>
        </authorList>
    </citation>
    <scope>IDENTIFICATION</scope>
    <source>
        <strain evidence="2">wikel</strain>
    </source>
</reference>
<dbReference type="EnsemblMetazoa" id="ISCW011965-RA">
    <property type="protein sequence ID" value="ISCW011965-PA"/>
    <property type="gene ID" value="ISCW011965"/>
</dbReference>
<dbReference type="VEuPathDB" id="VectorBase:ISCI011965"/>
<dbReference type="InParanoid" id="B7QFR2"/>
<dbReference type="HOGENOM" id="CLU_2388661_0_0_1"/>
<evidence type="ECO:0000313" key="3">
    <source>
        <dbReference type="Proteomes" id="UP000001555"/>
    </source>
</evidence>
<dbReference type="AlphaFoldDB" id="B7QFR2"/>
<dbReference type="Proteomes" id="UP000001555">
    <property type="component" value="Unassembled WGS sequence"/>
</dbReference>
<dbReference type="EMBL" id="ABJB010208036">
    <property type="status" value="NOT_ANNOTATED_CDS"/>
    <property type="molecule type" value="Genomic_DNA"/>
</dbReference>
<organism>
    <name type="scientific">Ixodes scapularis</name>
    <name type="common">Black-legged tick</name>
    <name type="synonym">Deer tick</name>
    <dbReference type="NCBI Taxonomy" id="6945"/>
    <lineage>
        <taxon>Eukaryota</taxon>
        <taxon>Metazoa</taxon>
        <taxon>Ecdysozoa</taxon>
        <taxon>Arthropoda</taxon>
        <taxon>Chelicerata</taxon>
        <taxon>Arachnida</taxon>
        <taxon>Acari</taxon>
        <taxon>Parasitiformes</taxon>
        <taxon>Ixodida</taxon>
        <taxon>Ixodoidea</taxon>
        <taxon>Ixodidae</taxon>
        <taxon>Ixodinae</taxon>
        <taxon>Ixodes</taxon>
    </lineage>
</organism>
<accession>B7QFR2</accession>
<dbReference type="EMBL" id="ABJB010659939">
    <property type="status" value="NOT_ANNOTATED_CDS"/>
    <property type="molecule type" value="Genomic_DNA"/>
</dbReference>
<protein>
    <submittedName>
        <fullName evidence="1">Predicted protein</fullName>
    </submittedName>
</protein>
<evidence type="ECO:0000313" key="1">
    <source>
        <dbReference type="EMBL" id="EEC17684.1"/>
    </source>
</evidence>
<dbReference type="VEuPathDB" id="VectorBase:ISCW011965"/>